<protein>
    <submittedName>
        <fullName evidence="1">Uncharacterized protein</fullName>
    </submittedName>
</protein>
<dbReference type="EMBL" id="CQAZ01000017">
    <property type="protein sequence ID" value="CNH80982.1"/>
    <property type="molecule type" value="Genomic_DNA"/>
</dbReference>
<reference evidence="2" key="1">
    <citation type="submission" date="2015-03" db="EMBL/GenBank/DDBJ databases">
        <authorList>
            <consortium name="Pathogen Informatics"/>
        </authorList>
    </citation>
    <scope>NUCLEOTIDE SEQUENCE [LARGE SCALE GENOMIC DNA]</scope>
    <source>
        <strain evidence="2">A125KOH2</strain>
    </source>
</reference>
<accession>A0A0T9PTY2</accession>
<dbReference type="AlphaFoldDB" id="A0A0T9PTY2"/>
<organism evidence="1 2">
    <name type="scientific">Yersinia pekkanenii</name>
    <dbReference type="NCBI Taxonomy" id="1288385"/>
    <lineage>
        <taxon>Bacteria</taxon>
        <taxon>Pseudomonadati</taxon>
        <taxon>Pseudomonadota</taxon>
        <taxon>Gammaproteobacteria</taxon>
        <taxon>Enterobacterales</taxon>
        <taxon>Yersiniaceae</taxon>
        <taxon>Yersinia</taxon>
    </lineage>
</organism>
<name>A0A0T9PTY2_9GAMM</name>
<evidence type="ECO:0000313" key="1">
    <source>
        <dbReference type="EMBL" id="CNH80982.1"/>
    </source>
</evidence>
<proteinExistence type="predicted"/>
<gene>
    <name evidence="1" type="ORF">ERS008529_02180</name>
</gene>
<dbReference type="RefSeq" id="WP_049613101.1">
    <property type="nucleotide sequence ID" value="NZ_CQAZ01000017.1"/>
</dbReference>
<evidence type="ECO:0000313" key="2">
    <source>
        <dbReference type="Proteomes" id="UP000045840"/>
    </source>
</evidence>
<sequence length="134" mass="15068">MKRFDIKNTIVQLLKLNGLIVRYPTASSIQEDIYTLFAGDMSESYNPVGMDNTKRYAELDIDFVVLAYDEQLCNTILSQVIEVIIQDSTYVVLSELGIKVTSITTSQGFSNSDRDSNDIAYAYGQTIKINYIEG</sequence>
<dbReference type="Proteomes" id="UP000045840">
    <property type="component" value="Unassembled WGS sequence"/>
</dbReference>